<keyword evidence="2" id="KW-1185">Reference proteome</keyword>
<proteinExistence type="predicted"/>
<reference evidence="1 2" key="1">
    <citation type="journal article" date="2022" name="Nat. Ecol. Evol.">
        <title>A masculinizing supergene underlies an exaggerated male reproductive morph in a spider.</title>
        <authorList>
            <person name="Hendrickx F."/>
            <person name="De Corte Z."/>
            <person name="Sonet G."/>
            <person name="Van Belleghem S.M."/>
            <person name="Kostlbacher S."/>
            <person name="Vangestel C."/>
        </authorList>
    </citation>
    <scope>NUCLEOTIDE SEQUENCE [LARGE SCALE GENOMIC DNA]</scope>
    <source>
        <strain evidence="1">W744_W776</strain>
    </source>
</reference>
<accession>A0AAV6UDB8</accession>
<name>A0AAV6UDB8_9ARAC</name>
<sequence length="80" mass="9207">MAKLTKEVHTKNLSGHSRNRCLTTDLQQKADCFCWSHWSKTSGGEGMPPPFTVQIETLKVRNCWDVREENNFFLDACYLG</sequence>
<dbReference type="AlphaFoldDB" id="A0AAV6UDB8"/>
<evidence type="ECO:0000313" key="2">
    <source>
        <dbReference type="Proteomes" id="UP000827092"/>
    </source>
</evidence>
<evidence type="ECO:0000313" key="1">
    <source>
        <dbReference type="EMBL" id="KAG8181853.1"/>
    </source>
</evidence>
<comment type="caution">
    <text evidence="1">The sequence shown here is derived from an EMBL/GenBank/DDBJ whole genome shotgun (WGS) entry which is preliminary data.</text>
</comment>
<organism evidence="1 2">
    <name type="scientific">Oedothorax gibbosus</name>
    <dbReference type="NCBI Taxonomy" id="931172"/>
    <lineage>
        <taxon>Eukaryota</taxon>
        <taxon>Metazoa</taxon>
        <taxon>Ecdysozoa</taxon>
        <taxon>Arthropoda</taxon>
        <taxon>Chelicerata</taxon>
        <taxon>Arachnida</taxon>
        <taxon>Araneae</taxon>
        <taxon>Araneomorphae</taxon>
        <taxon>Entelegynae</taxon>
        <taxon>Araneoidea</taxon>
        <taxon>Linyphiidae</taxon>
        <taxon>Erigoninae</taxon>
        <taxon>Oedothorax</taxon>
    </lineage>
</organism>
<gene>
    <name evidence="1" type="ORF">JTE90_004000</name>
</gene>
<dbReference type="EMBL" id="JAFNEN010000493">
    <property type="protein sequence ID" value="KAG8181853.1"/>
    <property type="molecule type" value="Genomic_DNA"/>
</dbReference>
<dbReference type="Proteomes" id="UP000827092">
    <property type="component" value="Unassembled WGS sequence"/>
</dbReference>
<protein>
    <submittedName>
        <fullName evidence="1">Uncharacterized protein</fullName>
    </submittedName>
</protein>